<dbReference type="EMBL" id="CP115611">
    <property type="protein sequence ID" value="WBW71155.1"/>
    <property type="molecule type" value="Genomic_DNA"/>
</dbReference>
<dbReference type="RefSeq" id="XP_056035398.1">
    <property type="nucleotide sequence ID" value="XM_056179676.1"/>
</dbReference>
<feature type="transmembrane region" description="Helical" evidence="1">
    <location>
        <begin position="179"/>
        <end position="200"/>
    </location>
</feature>
<evidence type="ECO:0000313" key="3">
    <source>
        <dbReference type="Proteomes" id="UP001212411"/>
    </source>
</evidence>
<dbReference type="GeneID" id="80874365"/>
<name>A0AAE9W862_9SCHI</name>
<dbReference type="GO" id="GO:0005634">
    <property type="term" value="C:nucleus"/>
    <property type="evidence" value="ECO:0007669"/>
    <property type="project" value="TreeGrafter"/>
</dbReference>
<evidence type="ECO:0000313" key="2">
    <source>
        <dbReference type="EMBL" id="WBW71155.1"/>
    </source>
</evidence>
<sequence>MYNSYQEERLPALLSVIRGLNHILDDKMDEAVKIFNNGNTSFHLSGQAVVSFIQAVLTFEPSRFGESQNKIDIAIKALTEDKDYASKNNLYLCTFDPGIEYRVSIGLMLLLSALIGFCSESIVTSVKSVYKLRKAHGIFNKINKRHFESFTKAFQSTDDKDIDTVNEYVQTGTLLCTGLFTLLISLLPPKMITILSLLGYKGDRDMALNYMWMPALQRPSGFFAAVAFAALIQYYSGAVQLCSIYRVTPTEPDGWPVHRCFDILSKIRETHPEGPMWPLHEAKLLSMVKKQTEAIHVLNDLMSKPPPKLMQLEVLIVFEHALDCAFSHRYNDGARSFMKLSSLNDSSAGLYSYFAAACFLQDVQANANVEALVSASQLLEPLGKLLTDKTAPLDIYIRRKVKKLSERRASVGNEGGLAEYVGFSPLYELIYVWNGFRRMNVEELSHFDVERVQPWQDEGDDVCQALVKATLWRNLGKLNESKVLLQKLCQVTKPTESWAIAFAHYEMAVVLFEIDCLSKNSLKECDNFLKAARDFGGDNEFESRLTIRVQLARHVVRQCLQEA</sequence>
<reference evidence="2 3" key="1">
    <citation type="journal article" date="2023" name="G3 (Bethesda)">
        <title>A high-quality reference genome for the fission yeast Schizosaccharomyces osmophilus.</title>
        <authorList>
            <person name="Jia G.S."/>
            <person name="Zhang W.C."/>
            <person name="Liang Y."/>
            <person name="Liu X.H."/>
            <person name="Rhind N."/>
            <person name="Pidoux A."/>
            <person name="Brysch-Herzberg M."/>
            <person name="Du L.L."/>
        </authorList>
    </citation>
    <scope>NUCLEOTIDE SEQUENCE [LARGE SCALE GENOMIC DNA]</scope>
    <source>
        <strain evidence="2 3">CBS 15793</strain>
    </source>
</reference>
<dbReference type="PANTHER" id="PTHR31859">
    <property type="entry name" value="TETRATRICOPEPTIDE REPEAT PROTEIN 39 FAMILY MEMBER"/>
    <property type="match status" value="1"/>
</dbReference>
<dbReference type="KEGG" id="som:SOMG_00883"/>
<keyword evidence="3" id="KW-1185">Reference proteome</keyword>
<organism evidence="2 3">
    <name type="scientific">Schizosaccharomyces osmophilus</name>
    <dbReference type="NCBI Taxonomy" id="2545709"/>
    <lineage>
        <taxon>Eukaryota</taxon>
        <taxon>Fungi</taxon>
        <taxon>Dikarya</taxon>
        <taxon>Ascomycota</taxon>
        <taxon>Taphrinomycotina</taxon>
        <taxon>Schizosaccharomycetes</taxon>
        <taxon>Schizosaccharomycetales</taxon>
        <taxon>Schizosaccharomycetaceae</taxon>
        <taxon>Schizosaccharomyces</taxon>
    </lineage>
</organism>
<protein>
    <submittedName>
        <fullName evidence="2">Protein with a role in clearing aggregate protein</fullName>
    </submittedName>
</protein>
<dbReference type="AlphaFoldDB" id="A0AAE9W862"/>
<dbReference type="PANTHER" id="PTHR31859:SF21">
    <property type="entry name" value="INCLUSION BODY CLEARANCE PROTEIN IML2"/>
    <property type="match status" value="1"/>
</dbReference>
<dbReference type="Pfam" id="PF10300">
    <property type="entry name" value="Iml2-TPR_39"/>
    <property type="match status" value="1"/>
</dbReference>
<accession>A0AAE9W862</accession>
<gene>
    <name evidence="2" type="ORF">SOMG_00883</name>
</gene>
<dbReference type="InterPro" id="IPR019412">
    <property type="entry name" value="IML2/TPR_39"/>
</dbReference>
<dbReference type="GO" id="GO:0005741">
    <property type="term" value="C:mitochondrial outer membrane"/>
    <property type="evidence" value="ECO:0007669"/>
    <property type="project" value="TreeGrafter"/>
</dbReference>
<keyword evidence="1" id="KW-0812">Transmembrane</keyword>
<proteinExistence type="predicted"/>
<dbReference type="Proteomes" id="UP001212411">
    <property type="component" value="Chromosome 1"/>
</dbReference>
<keyword evidence="1" id="KW-1133">Transmembrane helix</keyword>
<feature type="transmembrane region" description="Helical" evidence="1">
    <location>
        <begin position="221"/>
        <end position="241"/>
    </location>
</feature>
<dbReference type="GO" id="GO:0005829">
    <property type="term" value="C:cytosol"/>
    <property type="evidence" value="ECO:0007669"/>
    <property type="project" value="TreeGrafter"/>
</dbReference>
<evidence type="ECO:0000256" key="1">
    <source>
        <dbReference type="SAM" id="Phobius"/>
    </source>
</evidence>
<keyword evidence="1" id="KW-0472">Membrane</keyword>